<keyword evidence="3" id="KW-1185">Reference proteome</keyword>
<dbReference type="PANTHER" id="PTHR10334">
    <property type="entry name" value="CYSTEINE-RICH SECRETORY PROTEIN-RELATED"/>
    <property type="match status" value="1"/>
</dbReference>
<comment type="caution">
    <text evidence="2">The sequence shown here is derived from an EMBL/GenBank/DDBJ whole genome shotgun (WGS) entry which is preliminary data.</text>
</comment>
<dbReference type="OrthoDB" id="337038at2759"/>
<dbReference type="AlphaFoldDB" id="A0A9P6JMJ8"/>
<dbReference type="Gene3D" id="3.40.33.10">
    <property type="entry name" value="CAP"/>
    <property type="match status" value="1"/>
</dbReference>
<dbReference type="SMART" id="SM00198">
    <property type="entry name" value="SCP"/>
    <property type="match status" value="1"/>
</dbReference>
<accession>A0A9P6JMJ8</accession>
<sequence length="134" mass="14627">MYLDAHNSFRAKYHAPALTWNATLASKALEWSSKCVFEHSGGKLGPYGENLAAGTGGYSIADGIKGWTDESSSYDPNNPTYSHFTQVVWKSTTELGCAYTMCPDGSIFKDGNYGPAKYIVCEYFKQGNVVGQTK</sequence>
<evidence type="ECO:0000313" key="3">
    <source>
        <dbReference type="Proteomes" id="UP000807306"/>
    </source>
</evidence>
<name>A0A9P6JMJ8_9AGAR</name>
<dbReference type="InterPro" id="IPR035940">
    <property type="entry name" value="CAP_sf"/>
</dbReference>
<reference evidence="2" key="1">
    <citation type="submission" date="2020-11" db="EMBL/GenBank/DDBJ databases">
        <authorList>
            <consortium name="DOE Joint Genome Institute"/>
            <person name="Ahrendt S."/>
            <person name="Riley R."/>
            <person name="Andreopoulos W."/>
            <person name="Labutti K."/>
            <person name="Pangilinan J."/>
            <person name="Ruiz-Duenas F.J."/>
            <person name="Barrasa J.M."/>
            <person name="Sanchez-Garcia M."/>
            <person name="Camarero S."/>
            <person name="Miyauchi S."/>
            <person name="Serrano A."/>
            <person name="Linde D."/>
            <person name="Babiker R."/>
            <person name="Drula E."/>
            <person name="Ayuso-Fernandez I."/>
            <person name="Pacheco R."/>
            <person name="Padilla G."/>
            <person name="Ferreira P."/>
            <person name="Barriuso J."/>
            <person name="Kellner H."/>
            <person name="Castanera R."/>
            <person name="Alfaro M."/>
            <person name="Ramirez L."/>
            <person name="Pisabarro A.G."/>
            <person name="Kuo A."/>
            <person name="Tritt A."/>
            <person name="Lipzen A."/>
            <person name="He G."/>
            <person name="Yan M."/>
            <person name="Ng V."/>
            <person name="Cullen D."/>
            <person name="Martin F."/>
            <person name="Rosso M.-N."/>
            <person name="Henrissat B."/>
            <person name="Hibbett D."/>
            <person name="Martinez A.T."/>
            <person name="Grigoriev I.V."/>
        </authorList>
    </citation>
    <scope>NUCLEOTIDE SEQUENCE</scope>
    <source>
        <strain evidence="2">CBS 506.95</strain>
    </source>
</reference>
<dbReference type="Proteomes" id="UP000807306">
    <property type="component" value="Unassembled WGS sequence"/>
</dbReference>
<proteinExistence type="predicted"/>
<protein>
    <submittedName>
        <fullName evidence="2">CAP domain-containing protein</fullName>
    </submittedName>
</protein>
<dbReference type="InterPro" id="IPR014044">
    <property type="entry name" value="CAP_dom"/>
</dbReference>
<evidence type="ECO:0000259" key="1">
    <source>
        <dbReference type="SMART" id="SM00198"/>
    </source>
</evidence>
<dbReference type="PRINTS" id="PR00837">
    <property type="entry name" value="V5TPXLIKE"/>
</dbReference>
<feature type="domain" description="SCP" evidence="1">
    <location>
        <begin position="1"/>
        <end position="131"/>
    </location>
</feature>
<evidence type="ECO:0000313" key="2">
    <source>
        <dbReference type="EMBL" id="KAF9525785.1"/>
    </source>
</evidence>
<dbReference type="SUPFAM" id="SSF55797">
    <property type="entry name" value="PR-1-like"/>
    <property type="match status" value="1"/>
</dbReference>
<dbReference type="Pfam" id="PF00188">
    <property type="entry name" value="CAP"/>
    <property type="match status" value="1"/>
</dbReference>
<dbReference type="EMBL" id="MU157879">
    <property type="protein sequence ID" value="KAF9525785.1"/>
    <property type="molecule type" value="Genomic_DNA"/>
</dbReference>
<organism evidence="2 3">
    <name type="scientific">Crepidotus variabilis</name>
    <dbReference type="NCBI Taxonomy" id="179855"/>
    <lineage>
        <taxon>Eukaryota</taxon>
        <taxon>Fungi</taxon>
        <taxon>Dikarya</taxon>
        <taxon>Basidiomycota</taxon>
        <taxon>Agaricomycotina</taxon>
        <taxon>Agaricomycetes</taxon>
        <taxon>Agaricomycetidae</taxon>
        <taxon>Agaricales</taxon>
        <taxon>Agaricineae</taxon>
        <taxon>Crepidotaceae</taxon>
        <taxon>Crepidotus</taxon>
    </lineage>
</organism>
<dbReference type="InterPro" id="IPR001283">
    <property type="entry name" value="CRISP-related"/>
</dbReference>
<gene>
    <name evidence="2" type="ORF">CPB83DRAFT_817959</name>
</gene>